<feature type="compositionally biased region" description="Low complexity" evidence="1">
    <location>
        <begin position="857"/>
        <end position="868"/>
    </location>
</feature>
<keyword evidence="2" id="KW-0812">Transmembrane</keyword>
<feature type="compositionally biased region" description="Low complexity" evidence="1">
    <location>
        <begin position="889"/>
        <end position="904"/>
    </location>
</feature>
<feature type="compositionally biased region" description="Low complexity" evidence="1">
    <location>
        <begin position="401"/>
        <end position="411"/>
    </location>
</feature>
<feature type="compositionally biased region" description="Low complexity" evidence="1">
    <location>
        <begin position="911"/>
        <end position="923"/>
    </location>
</feature>
<feature type="compositionally biased region" description="Low complexity" evidence="1">
    <location>
        <begin position="294"/>
        <end position="323"/>
    </location>
</feature>
<name>A0A2T0AFG8_RHOTO</name>
<feature type="compositionally biased region" description="Basic residues" evidence="1">
    <location>
        <begin position="381"/>
        <end position="397"/>
    </location>
</feature>
<feature type="compositionally biased region" description="Acidic residues" evidence="1">
    <location>
        <begin position="828"/>
        <end position="838"/>
    </location>
</feature>
<keyword evidence="2" id="KW-0472">Membrane</keyword>
<evidence type="ECO:0000256" key="2">
    <source>
        <dbReference type="SAM" id="Phobius"/>
    </source>
</evidence>
<feature type="compositionally biased region" description="Pro residues" evidence="1">
    <location>
        <begin position="639"/>
        <end position="648"/>
    </location>
</feature>
<dbReference type="OrthoDB" id="2538471at2759"/>
<feature type="compositionally biased region" description="Basic and acidic residues" evidence="1">
    <location>
        <begin position="966"/>
        <end position="976"/>
    </location>
</feature>
<feature type="compositionally biased region" description="Polar residues" evidence="1">
    <location>
        <begin position="201"/>
        <end position="212"/>
    </location>
</feature>
<feature type="compositionally biased region" description="Basic and acidic residues" evidence="1">
    <location>
        <begin position="716"/>
        <end position="726"/>
    </location>
</feature>
<dbReference type="AlphaFoldDB" id="A0A2T0AFG8"/>
<proteinExistence type="predicted"/>
<dbReference type="Proteomes" id="UP000239560">
    <property type="component" value="Unassembled WGS sequence"/>
</dbReference>
<feature type="region of interest" description="Disordered" evidence="1">
    <location>
        <begin position="195"/>
        <end position="232"/>
    </location>
</feature>
<organism evidence="3 4">
    <name type="scientific">Rhodotorula toruloides</name>
    <name type="common">Yeast</name>
    <name type="synonym">Rhodosporidium toruloides</name>
    <dbReference type="NCBI Taxonomy" id="5286"/>
    <lineage>
        <taxon>Eukaryota</taxon>
        <taxon>Fungi</taxon>
        <taxon>Dikarya</taxon>
        <taxon>Basidiomycota</taxon>
        <taxon>Pucciniomycotina</taxon>
        <taxon>Microbotryomycetes</taxon>
        <taxon>Sporidiobolales</taxon>
        <taxon>Sporidiobolaceae</taxon>
        <taxon>Rhodotorula</taxon>
    </lineage>
</organism>
<feature type="compositionally biased region" description="Pro residues" evidence="1">
    <location>
        <begin position="215"/>
        <end position="228"/>
    </location>
</feature>
<feature type="region of interest" description="Disordered" evidence="1">
    <location>
        <begin position="60"/>
        <end position="167"/>
    </location>
</feature>
<keyword evidence="2" id="KW-1133">Transmembrane helix</keyword>
<comment type="caution">
    <text evidence="3">The sequence shown here is derived from an EMBL/GenBank/DDBJ whole genome shotgun (WGS) entry which is preliminary data.</text>
</comment>
<feature type="region of interest" description="Disordered" evidence="1">
    <location>
        <begin position="947"/>
        <end position="984"/>
    </location>
</feature>
<evidence type="ECO:0000256" key="1">
    <source>
        <dbReference type="SAM" id="MobiDB-lite"/>
    </source>
</evidence>
<feature type="compositionally biased region" description="Basic and acidic residues" evidence="1">
    <location>
        <begin position="448"/>
        <end position="457"/>
    </location>
</feature>
<feature type="compositionally biased region" description="Basic and acidic residues" evidence="1">
    <location>
        <begin position="412"/>
        <end position="438"/>
    </location>
</feature>
<feature type="compositionally biased region" description="Pro residues" evidence="1">
    <location>
        <begin position="756"/>
        <end position="765"/>
    </location>
</feature>
<feature type="compositionally biased region" description="Gly residues" evidence="1">
    <location>
        <begin position="699"/>
        <end position="708"/>
    </location>
</feature>
<evidence type="ECO:0000313" key="3">
    <source>
        <dbReference type="EMBL" id="PRQ76761.1"/>
    </source>
</evidence>
<feature type="region of interest" description="Disordered" evidence="1">
    <location>
        <begin position="381"/>
        <end position="783"/>
    </location>
</feature>
<feature type="region of interest" description="Disordered" evidence="1">
    <location>
        <begin position="807"/>
        <end position="923"/>
    </location>
</feature>
<sequence>MRVSGNSPLNESGRANQGVGLAHTPQLLAQGKQATHTRNDPPRSLAHHLLSLARSVSLSRRKGAGMHAPTHTQLTKLDRPRSTRSSSDSETATQTSHSPRIDRRTTSHGNTREGGWDGGARDKETVTRRSGRCAACGGRVRSAIAGLDDDGTSDEVGGSKRATKRARRAGGALTVALGTLGLLCAPTAAQASPLPLETAPSLPSSRPASTFDSPRPAPPTTTPAPRPRPTLRQRIVPMLSWSDGDWVEDYGWTRWGLKPTSTPALEGEEGAGHVTDGDEDAELQYAPATAMGDAVASSSSSPALSISRSAASASPTPTTTSTPSPNPTLPFRARYSAKIPPGWTPQERETNYYAVPIIIAMSVLVAVIVVASIVVSVVVRRRKKRRREKRRERRRARKEGAAPGEGDGAAVVEEKTLQTKEREKGWRGVMGRVEDGLRRRNKGKKKAQHEGGEREDGGVEEAPPATTRRRIVRTTGFAAGDRVRPRRRRRRAAGGGDDDEDDEGTALTRTGTSSTTSSIVNDTLTARVAARLRRQDSAGSAARRTGGAGTTTVFSRDVNAQSAVSLTASALSRVSSRASGSSRRLPASSASSGAGVEQPTILFTPADDATLPAHLPLPGSSVPPSPSLTPTPSLSRPLQPQPPIPSSPTTPTTPAAADPSTSAFYRSLIVSDDSLPAPGPPAYRPSGSTVQATRRFGAGDAGAGGGQQGRLRRGVFGRERERGGAREEDEGEWYWPGEKGRTPFIGAESSTSSAAPAPPPEPAPESTPADEDDPPVDRSLFTAHIATDDKAVLARLRAQRDVVLADQEDAGAVAGPSSSLPEPSAPTPEEDDAEVDADGFERYDLAEVGASPFDGDSSPAVSSSSTLLPAPPQRVHQPSLGARSGSTIPLLSSTSTASTPLASPFLPPSSPTEKAALADSYAAAAEEGEDDALPLYLAGSGQSGAREALALASAPPGSDEDEDDGGWTREVVRNEGEREEEGIV</sequence>
<feature type="transmembrane region" description="Helical" evidence="2">
    <location>
        <begin position="353"/>
        <end position="379"/>
    </location>
</feature>
<protein>
    <submittedName>
        <fullName evidence="3">Uncharacterized protein</fullName>
    </submittedName>
</protein>
<evidence type="ECO:0000313" key="4">
    <source>
        <dbReference type="Proteomes" id="UP000239560"/>
    </source>
</evidence>
<feature type="compositionally biased region" description="Low complexity" evidence="1">
    <location>
        <begin position="649"/>
        <end position="663"/>
    </location>
</feature>
<feature type="compositionally biased region" description="Low complexity" evidence="1">
    <location>
        <begin position="132"/>
        <end position="143"/>
    </location>
</feature>
<feature type="compositionally biased region" description="Low complexity" evidence="1">
    <location>
        <begin position="83"/>
        <end position="93"/>
    </location>
</feature>
<reference evidence="3 4" key="1">
    <citation type="journal article" date="2018" name="Elife">
        <title>Functional genomics of lipid metabolism in the oleaginous yeast Rhodosporidium toruloides.</title>
        <authorList>
            <person name="Coradetti S.T."/>
            <person name="Pinel D."/>
            <person name="Geiselman G."/>
            <person name="Ito M."/>
            <person name="Mondo S."/>
            <person name="Reilly M.C."/>
            <person name="Cheng Y.F."/>
            <person name="Bauer S."/>
            <person name="Grigoriev I."/>
            <person name="Gladden J.M."/>
            <person name="Simmons B.A."/>
            <person name="Brem R."/>
            <person name="Arkin A.P."/>
            <person name="Skerker J.M."/>
        </authorList>
    </citation>
    <scope>NUCLEOTIDE SEQUENCE [LARGE SCALE GENOMIC DNA]</scope>
    <source>
        <strain evidence="3 4">NBRC 0880</strain>
    </source>
</reference>
<accession>A0A2T0AFG8</accession>
<dbReference type="EMBL" id="LCTV02000002">
    <property type="protein sequence ID" value="PRQ76761.1"/>
    <property type="molecule type" value="Genomic_DNA"/>
</dbReference>
<feature type="compositionally biased region" description="Low complexity" evidence="1">
    <location>
        <begin position="505"/>
        <end position="529"/>
    </location>
</feature>
<feature type="region of interest" description="Disordered" evidence="1">
    <location>
        <begin position="294"/>
        <end position="333"/>
    </location>
</feature>
<feature type="compositionally biased region" description="Low complexity" evidence="1">
    <location>
        <begin position="562"/>
        <end position="596"/>
    </location>
</feature>
<feature type="compositionally biased region" description="Basic and acidic residues" evidence="1">
    <location>
        <begin position="99"/>
        <end position="127"/>
    </location>
</feature>
<gene>
    <name evidence="3" type="ORF">AAT19DRAFT_12179</name>
</gene>